<dbReference type="PROSITE" id="PS50994">
    <property type="entry name" value="INTEGRASE"/>
    <property type="match status" value="1"/>
</dbReference>
<evidence type="ECO:0000256" key="1">
    <source>
        <dbReference type="SAM" id="MobiDB-lite"/>
    </source>
</evidence>
<dbReference type="InterPro" id="IPR036397">
    <property type="entry name" value="RNaseH_sf"/>
</dbReference>
<evidence type="ECO:0000313" key="4">
    <source>
        <dbReference type="Proteomes" id="UP000594262"/>
    </source>
</evidence>
<dbReference type="GO" id="GO:0003676">
    <property type="term" value="F:nucleic acid binding"/>
    <property type="evidence" value="ECO:0007669"/>
    <property type="project" value="InterPro"/>
</dbReference>
<feature type="compositionally biased region" description="Basic residues" evidence="1">
    <location>
        <begin position="773"/>
        <end position="782"/>
    </location>
</feature>
<feature type="region of interest" description="Disordered" evidence="1">
    <location>
        <begin position="897"/>
        <end position="921"/>
    </location>
</feature>
<proteinExistence type="predicted"/>
<dbReference type="InterPro" id="IPR012337">
    <property type="entry name" value="RNaseH-like_sf"/>
</dbReference>
<feature type="region of interest" description="Disordered" evidence="1">
    <location>
        <begin position="772"/>
        <end position="855"/>
    </location>
</feature>
<evidence type="ECO:0000259" key="2">
    <source>
        <dbReference type="PROSITE" id="PS50994"/>
    </source>
</evidence>
<dbReference type="PANTHER" id="PTHR37984">
    <property type="entry name" value="PROTEIN CBG26694"/>
    <property type="match status" value="1"/>
</dbReference>
<feature type="region of interest" description="Disordered" evidence="1">
    <location>
        <begin position="1013"/>
        <end position="1035"/>
    </location>
</feature>
<dbReference type="Gene3D" id="1.10.340.70">
    <property type="match status" value="1"/>
</dbReference>
<feature type="compositionally biased region" description="Polar residues" evidence="1">
    <location>
        <begin position="1069"/>
        <end position="1086"/>
    </location>
</feature>
<dbReference type="EnsemblMetazoa" id="CLYHEMT014675.49">
    <property type="protein sequence ID" value="CLYHEMP014675.49"/>
    <property type="gene ID" value="CLYHEMG014675"/>
</dbReference>
<feature type="compositionally biased region" description="Basic and acidic residues" evidence="1">
    <location>
        <begin position="897"/>
        <end position="908"/>
    </location>
</feature>
<dbReference type="Proteomes" id="UP000594262">
    <property type="component" value="Unplaced"/>
</dbReference>
<dbReference type="GO" id="GO:0015074">
    <property type="term" value="P:DNA integration"/>
    <property type="evidence" value="ECO:0007669"/>
    <property type="project" value="InterPro"/>
</dbReference>
<dbReference type="Pfam" id="PF00665">
    <property type="entry name" value="rve"/>
    <property type="match status" value="1"/>
</dbReference>
<feature type="compositionally biased region" description="Basic residues" evidence="1">
    <location>
        <begin position="817"/>
        <end position="830"/>
    </location>
</feature>
<dbReference type="InterPro" id="IPR050951">
    <property type="entry name" value="Retrovirus_Pol_polyprotein"/>
</dbReference>
<feature type="domain" description="Integrase catalytic" evidence="2">
    <location>
        <begin position="208"/>
        <end position="378"/>
    </location>
</feature>
<sequence length="1497" mass="170438">MNGDQEIEDSGRTNILNDSTTAEDTVTENQETSKHGPFKSEMDESLYLKIVKCLSLFHCQDSGIVCDEEKDTLANFYKDEKRNFFIEKNTKKPKFEIVIENGCVQKFEDGCPMLKVNKYHRKTKMTETKILVPKEKVPLVLRRLHNINVGGRIQGCRPTGRDKLIKDFNNEHYFHGIRKCVIEFLKNCSTCQKTVSLPHIKAPPIPIRTYFPHQRLQMDLIQMASKRKAHMILNPWRFSYILSVKCCFSKYGWLFPLRNKKISGVYLAMKFLCEKEGFPEIMQSDNGKEFVGKIVKEFFKSHEVRIKHGRPRHPQSQGQVENLNKTVKNHLKRLLCELDKEQQGKIWPLLLPGIATTYNNSYHHTIEDIPFRLYHNREPNQLKHYVVPDDYDWCLQTGTKNDKRKKDKEDNDIGNSDECYEGDDDFDESNDSDDEDIPEEEIPPIAPEEEMMSLNDLLQSCASASLSSGFLSQKRDHEIDSHEIDDVDERTVDDFGTINFQASLYSLAKNAEWLRYTALESTEYTIHANFKQALGPFKKSIFKIGQRVLFRNPDLNKYTFKTFSFDKLNLIGTVKEASGHTYKVEVQEGETKVVKSVFKGEMVPLADGDENIPDEEVNDGNVMNLTKVLNNVTDVAARAREAIYNHPDSLRNNKKLDVCSLMSRYFLALDNELSATLSSDNELTDQLSLQSDKIIEDLRKRGFGFFMYGAWAWENARRNVLPSHLIEFVKVHHPSFMVDHSCIDCFQGSDSCSHECCYFKAKDFAERTGLQVVKKKAKKTAKPTHDEAEQEQEDESNQQPELNSTKRKRDGSPESKNKKKKPQPTKKSRPTKNSQPTKPAKKALNSIKNVDKKKGPVRLASTLTVPLSNNTLSKNAPLANFITNQRPTHFVLPNIVDGKDTSNSEDQQHQTTEPTRSPGPAMYIPSKDFVESEINGATNNATEKMYDHDYCVNTDGKGTSNSKDYQTTEPTRSSGPAMYIPSKDFVESEINGATNNATEKMYDHDYCVNTDGKGTSNSKDYQTTEPTRSSGPAMYIPSKDFVESEINGATNNATEKMYDHDYCVNTDGKGTSNSKDYQTTEPTRSSGPAMYIPSKDFVESEINGATNNATEKMYDHDYCVNTDGKDTSNSKDCQTTELTLPAPALSIPSKGFSCAATERNSKITSNPEVMTYHSGVIEAKFDGKNWSDDSYSTDDDDSNDLPTTSDVLNGNCDDFWKTSESNEICRVKMLDLPDESRTSLLTTEDKAKIMLTDLFNFEFARDCLAQNASVGDEEFGRLKTKKWLPTNLNRLDVSCLEDYMSEEHLKQFKEMVGSTWSHKSLCDKCHRKVSEPIECDMCYKQFHKTCFGAEKNCLFCKSIFELEEKDRLEYEQKENEKLERSKNWDVIESHLCRFLKDGTLLGWVNDSADESKNVLLHAVGSKRGGHYGKRVDEILASYPAFKEMFDASDDSKNEIDQNGLIVAFLMKHFQLGIADKNNCRLSYVKMMVINSLLKGVK</sequence>
<reference evidence="3" key="1">
    <citation type="submission" date="2021-01" db="UniProtKB">
        <authorList>
            <consortium name="EnsemblMetazoa"/>
        </authorList>
    </citation>
    <scope>IDENTIFICATION</scope>
</reference>
<dbReference type="SUPFAM" id="SSF53098">
    <property type="entry name" value="Ribonuclease H-like"/>
    <property type="match status" value="1"/>
</dbReference>
<protein>
    <recommendedName>
        <fullName evidence="2">Integrase catalytic domain-containing protein</fullName>
    </recommendedName>
</protein>
<evidence type="ECO:0000313" key="3">
    <source>
        <dbReference type="EnsemblMetazoa" id="CLYHEMP014675.49"/>
    </source>
</evidence>
<keyword evidence="4" id="KW-1185">Reference proteome</keyword>
<dbReference type="OrthoDB" id="6021577at2759"/>
<dbReference type="PANTHER" id="PTHR37984:SF5">
    <property type="entry name" value="PROTEIN NYNRIN-LIKE"/>
    <property type="match status" value="1"/>
</dbReference>
<feature type="compositionally biased region" description="Acidic residues" evidence="1">
    <location>
        <begin position="418"/>
        <end position="440"/>
    </location>
</feature>
<dbReference type="InterPro" id="IPR001584">
    <property type="entry name" value="Integrase_cat-core"/>
</dbReference>
<feature type="region of interest" description="Disordered" evidence="1">
    <location>
        <begin position="956"/>
        <end position="978"/>
    </location>
</feature>
<organism evidence="3 4">
    <name type="scientific">Clytia hemisphaerica</name>
    <dbReference type="NCBI Taxonomy" id="252671"/>
    <lineage>
        <taxon>Eukaryota</taxon>
        <taxon>Metazoa</taxon>
        <taxon>Cnidaria</taxon>
        <taxon>Hydrozoa</taxon>
        <taxon>Hydroidolina</taxon>
        <taxon>Leptothecata</taxon>
        <taxon>Obeliida</taxon>
        <taxon>Clytiidae</taxon>
        <taxon>Clytia</taxon>
    </lineage>
</organism>
<feature type="region of interest" description="Disordered" evidence="1">
    <location>
        <begin position="397"/>
        <end position="440"/>
    </location>
</feature>
<feature type="compositionally biased region" description="Polar residues" evidence="1">
    <location>
        <begin position="1013"/>
        <end position="1030"/>
    </location>
</feature>
<feature type="region of interest" description="Disordered" evidence="1">
    <location>
        <begin position="1069"/>
        <end position="1091"/>
    </location>
</feature>
<feature type="compositionally biased region" description="Polar residues" evidence="1">
    <location>
        <begin position="12"/>
        <end position="30"/>
    </location>
</feature>
<accession>A0A7M5WXH3</accession>
<feature type="compositionally biased region" description="Polar residues" evidence="1">
    <location>
        <begin position="956"/>
        <end position="974"/>
    </location>
</feature>
<feature type="region of interest" description="Disordered" evidence="1">
    <location>
        <begin position="1"/>
        <end position="38"/>
    </location>
</feature>
<name>A0A7M5WXH3_9CNID</name>
<dbReference type="Gene3D" id="3.30.420.10">
    <property type="entry name" value="Ribonuclease H-like superfamily/Ribonuclease H"/>
    <property type="match status" value="1"/>
</dbReference>